<keyword evidence="2" id="KW-1185">Reference proteome</keyword>
<dbReference type="Proteomes" id="UP000789572">
    <property type="component" value="Unassembled WGS sequence"/>
</dbReference>
<feature type="non-terminal residue" evidence="1">
    <location>
        <position position="55"/>
    </location>
</feature>
<comment type="caution">
    <text evidence="1">The sequence shown here is derived from an EMBL/GenBank/DDBJ whole genome shotgun (WGS) entry which is preliminary data.</text>
</comment>
<sequence length="55" mass="6481">MRDWFSIDDMMKDRKAVLQVPRMTSEENSFVATVEDVQWPAKILRPPVPIITFIM</sequence>
<dbReference type="EMBL" id="CAJVPJ010002331">
    <property type="protein sequence ID" value="CAG8618675.1"/>
    <property type="molecule type" value="Genomic_DNA"/>
</dbReference>
<protein>
    <submittedName>
        <fullName evidence="1">10588_t:CDS:1</fullName>
    </submittedName>
</protein>
<proteinExistence type="predicted"/>
<evidence type="ECO:0000313" key="2">
    <source>
        <dbReference type="Proteomes" id="UP000789572"/>
    </source>
</evidence>
<name>A0A9N9GM52_9GLOM</name>
<evidence type="ECO:0000313" key="1">
    <source>
        <dbReference type="EMBL" id="CAG8618675.1"/>
    </source>
</evidence>
<feature type="non-terminal residue" evidence="1">
    <location>
        <position position="1"/>
    </location>
</feature>
<accession>A0A9N9GM52</accession>
<dbReference type="AlphaFoldDB" id="A0A9N9GM52"/>
<gene>
    <name evidence="1" type="ORF">POCULU_LOCUS8311</name>
</gene>
<organism evidence="1 2">
    <name type="scientific">Paraglomus occultum</name>
    <dbReference type="NCBI Taxonomy" id="144539"/>
    <lineage>
        <taxon>Eukaryota</taxon>
        <taxon>Fungi</taxon>
        <taxon>Fungi incertae sedis</taxon>
        <taxon>Mucoromycota</taxon>
        <taxon>Glomeromycotina</taxon>
        <taxon>Glomeromycetes</taxon>
        <taxon>Paraglomerales</taxon>
        <taxon>Paraglomeraceae</taxon>
        <taxon>Paraglomus</taxon>
    </lineage>
</organism>
<reference evidence="1" key="1">
    <citation type="submission" date="2021-06" db="EMBL/GenBank/DDBJ databases">
        <authorList>
            <person name="Kallberg Y."/>
            <person name="Tangrot J."/>
            <person name="Rosling A."/>
        </authorList>
    </citation>
    <scope>NUCLEOTIDE SEQUENCE</scope>
    <source>
        <strain evidence="1">IA702</strain>
    </source>
</reference>